<sequence>MLKMQKKVLKSTGGSTTGLFVHIKSVHNITETDLKTESEIIKKQKTLTSFRTSNPKSIEEEIVQLAVFDGFSFNCIANSVRFSATLDEYTSSGENVKLMNINLHHKDKYWLLGLIKVQGGLDSIKFISDIKKRLAVFGLDFDKHIVGCTIDGVASSIAAKYWKEILPVHQQCLAHTMHQAITAVLYEKKLEKDDIDREIRKDSRSTLIVGLKNEELDALEDGYASLTSDENEDEEELKSPFSNILQLGVQNTREVHLLKDDFLSIINKVRRICRIFRKSPLKNERLQDFVKEEFHGKEIKLVLDSNTRWNSLISMIERFLKLKQCIPKALQVINSAEIISTKEWEVLEEMIDVLRPFEIALKGLCSRDANLLTETEDLFRRHGAGFS</sequence>
<dbReference type="SUPFAM" id="SSF53098">
    <property type="entry name" value="Ribonuclease H-like"/>
    <property type="match status" value="1"/>
</dbReference>
<dbReference type="AlphaFoldDB" id="A0A7R8CTU9"/>
<dbReference type="Proteomes" id="UP000675881">
    <property type="component" value="Chromosome 4"/>
</dbReference>
<name>A0A7R8CTU9_LEPSM</name>
<keyword evidence="3" id="KW-0863">Zinc-finger</keyword>
<evidence type="ECO:0000256" key="5">
    <source>
        <dbReference type="ARBA" id="ARBA00023242"/>
    </source>
</evidence>
<evidence type="ECO:0000256" key="1">
    <source>
        <dbReference type="ARBA" id="ARBA00004123"/>
    </source>
</evidence>
<keyword evidence="2" id="KW-0479">Metal-binding</keyword>
<evidence type="ECO:0000313" key="7">
    <source>
        <dbReference type="Proteomes" id="UP000675881"/>
    </source>
</evidence>
<dbReference type="GO" id="GO:0008270">
    <property type="term" value="F:zinc ion binding"/>
    <property type="evidence" value="ECO:0007669"/>
    <property type="project" value="UniProtKB-KW"/>
</dbReference>
<keyword evidence="5" id="KW-0539">Nucleus</keyword>
<evidence type="ECO:0000313" key="6">
    <source>
        <dbReference type="EMBL" id="CAF2929407.1"/>
    </source>
</evidence>
<dbReference type="PANTHER" id="PTHR46481:SF10">
    <property type="entry name" value="ZINC FINGER BED DOMAIN-CONTAINING PROTEIN 39"/>
    <property type="match status" value="1"/>
</dbReference>
<evidence type="ECO:0000256" key="3">
    <source>
        <dbReference type="ARBA" id="ARBA00022771"/>
    </source>
</evidence>
<keyword evidence="4" id="KW-0862">Zinc</keyword>
<proteinExistence type="predicted"/>
<evidence type="ECO:0000256" key="4">
    <source>
        <dbReference type="ARBA" id="ARBA00022833"/>
    </source>
</evidence>
<keyword evidence="7" id="KW-1185">Reference proteome</keyword>
<evidence type="ECO:0000256" key="2">
    <source>
        <dbReference type="ARBA" id="ARBA00022723"/>
    </source>
</evidence>
<organism evidence="6 7">
    <name type="scientific">Lepeophtheirus salmonis</name>
    <name type="common">Salmon louse</name>
    <name type="synonym">Caligus salmonis</name>
    <dbReference type="NCBI Taxonomy" id="72036"/>
    <lineage>
        <taxon>Eukaryota</taxon>
        <taxon>Metazoa</taxon>
        <taxon>Ecdysozoa</taxon>
        <taxon>Arthropoda</taxon>
        <taxon>Crustacea</taxon>
        <taxon>Multicrustacea</taxon>
        <taxon>Hexanauplia</taxon>
        <taxon>Copepoda</taxon>
        <taxon>Siphonostomatoida</taxon>
        <taxon>Caligidae</taxon>
        <taxon>Lepeophtheirus</taxon>
    </lineage>
</organism>
<comment type="subcellular location">
    <subcellularLocation>
        <location evidence="1">Nucleus</location>
    </subcellularLocation>
</comment>
<dbReference type="InterPro" id="IPR052035">
    <property type="entry name" value="ZnF_BED_domain_contain"/>
</dbReference>
<dbReference type="EMBL" id="HG994583">
    <property type="protein sequence ID" value="CAF2929407.1"/>
    <property type="molecule type" value="Genomic_DNA"/>
</dbReference>
<dbReference type="OrthoDB" id="6381692at2759"/>
<dbReference type="PANTHER" id="PTHR46481">
    <property type="entry name" value="ZINC FINGER BED DOMAIN-CONTAINING PROTEIN 4"/>
    <property type="match status" value="1"/>
</dbReference>
<dbReference type="GO" id="GO:0005634">
    <property type="term" value="C:nucleus"/>
    <property type="evidence" value="ECO:0007669"/>
    <property type="project" value="UniProtKB-SubCell"/>
</dbReference>
<protein>
    <submittedName>
        <fullName evidence="6">(salmon louse) hypothetical protein</fullName>
    </submittedName>
</protein>
<dbReference type="InterPro" id="IPR012337">
    <property type="entry name" value="RNaseH-like_sf"/>
</dbReference>
<gene>
    <name evidence="6" type="ORF">LSAA_8522</name>
</gene>
<accession>A0A7R8CTU9</accession>
<reference evidence="6" key="1">
    <citation type="submission" date="2021-02" db="EMBL/GenBank/DDBJ databases">
        <authorList>
            <person name="Bekaert M."/>
        </authorList>
    </citation>
    <scope>NUCLEOTIDE SEQUENCE</scope>
    <source>
        <strain evidence="6">IoA-00</strain>
    </source>
</reference>